<dbReference type="Pfam" id="PF16220">
    <property type="entry name" value="DUF4880"/>
    <property type="match status" value="1"/>
</dbReference>
<proteinExistence type="predicted"/>
<dbReference type="InterPro" id="IPR012373">
    <property type="entry name" value="Ferrdict_sens_TM"/>
</dbReference>
<evidence type="ECO:0000313" key="2">
    <source>
        <dbReference type="EMBL" id="GAD27737.1"/>
    </source>
</evidence>
<protein>
    <submittedName>
        <fullName evidence="2">Iron transport regulator protein/ sensor kinase</fullName>
    </submittedName>
</protein>
<dbReference type="PANTHER" id="PTHR30273">
    <property type="entry name" value="PERIPLASMIC SIGNAL SENSOR AND SIGMA FACTOR ACTIVATOR FECR-RELATED"/>
    <property type="match status" value="1"/>
</dbReference>
<dbReference type="RefSeq" id="WP_007283387.1">
    <property type="nucleotide sequence ID" value="NZ_BASM01000034.1"/>
</dbReference>
<gene>
    <name evidence="2" type="ORF">NBRC3257_2736</name>
</gene>
<keyword evidence="2" id="KW-0808">Transferase</keyword>
<dbReference type="EMBL" id="BASM01000034">
    <property type="protein sequence ID" value="GAD27737.1"/>
    <property type="molecule type" value="Genomic_DNA"/>
</dbReference>
<reference evidence="2 3" key="1">
    <citation type="submission" date="2013-08" db="EMBL/GenBank/DDBJ databases">
        <title>Gluconobacter thailandicus NBRC 3257 whole genome sequence.</title>
        <authorList>
            <person name="Matsutani M."/>
            <person name="Yakushi T."/>
            <person name="Matsushita K."/>
        </authorList>
    </citation>
    <scope>NUCLEOTIDE SEQUENCE [LARGE SCALE GENOMIC DNA]</scope>
    <source>
        <strain evidence="2 3">NBRC 3257</strain>
    </source>
</reference>
<feature type="domain" description="FecR N-terminal" evidence="1">
    <location>
        <begin position="12"/>
        <end position="47"/>
    </location>
</feature>
<dbReference type="Proteomes" id="UP000018209">
    <property type="component" value="Unassembled WGS sequence"/>
</dbReference>
<dbReference type="PIRSF" id="PIRSF018266">
    <property type="entry name" value="FecR"/>
    <property type="match status" value="1"/>
</dbReference>
<dbReference type="Gene3D" id="3.55.50.30">
    <property type="match status" value="1"/>
</dbReference>
<dbReference type="PANTHER" id="PTHR30273:SF2">
    <property type="entry name" value="PROTEIN FECR"/>
    <property type="match status" value="1"/>
</dbReference>
<keyword evidence="2" id="KW-0418">Kinase</keyword>
<keyword evidence="3" id="KW-1185">Reference proteome</keyword>
<sequence length="312" mass="34878">MIPSENLLATQERAAEWIARLHADNCTEEDRAEFVQWMRGDTDRAEAVELLTDYWELGGGVQAKGILQTAMVPDVCQSQMRRRVLLVLASVGTAALFPMNRSAKASRVLQTAVGHTLRTPLPDYGTCLLDSGSRMVLSEDGGRARLDQGQVLLLPRTRNAFHLSARNITVHLPEQTSTNIRTDSKCTDITAVRGQVLLRKGAASSKDVWIKTGQRLRIFQNGQISVDYPNIEALLSWQTGRLIFRNTPLPDAISQIQRYTTRQITIASPALENLKLSGVYFVSQGDMFLRMLPRLLPVKLEEHGNLYTLRPL</sequence>
<dbReference type="GO" id="GO:0016301">
    <property type="term" value="F:kinase activity"/>
    <property type="evidence" value="ECO:0007669"/>
    <property type="project" value="UniProtKB-KW"/>
</dbReference>
<accession>A0ABQ0IZW5</accession>
<comment type="caution">
    <text evidence="2">The sequence shown here is derived from an EMBL/GenBank/DDBJ whole genome shotgun (WGS) entry which is preliminary data.</text>
</comment>
<evidence type="ECO:0000313" key="3">
    <source>
        <dbReference type="Proteomes" id="UP000018209"/>
    </source>
</evidence>
<name>A0ABQ0IZW5_GLUTH</name>
<organism evidence="2 3">
    <name type="scientific">Gluconobacter thailandicus NBRC 3257</name>
    <dbReference type="NCBI Taxonomy" id="1381097"/>
    <lineage>
        <taxon>Bacteria</taxon>
        <taxon>Pseudomonadati</taxon>
        <taxon>Pseudomonadota</taxon>
        <taxon>Alphaproteobacteria</taxon>
        <taxon>Acetobacterales</taxon>
        <taxon>Acetobacteraceae</taxon>
        <taxon>Gluconobacter</taxon>
    </lineage>
</organism>
<evidence type="ECO:0000259" key="1">
    <source>
        <dbReference type="Pfam" id="PF16220"/>
    </source>
</evidence>
<dbReference type="InterPro" id="IPR032623">
    <property type="entry name" value="FecR_N"/>
</dbReference>